<sequence length="131" mass="15382">MSSAFHWSNDFGLTAQNEIQGRSSREILRTKIQKVIESSHEALVDGASFNIPASKDSIQLVDFLRVYRTWLLMTDYNNIREIDDTMGQEIRDYDQREDGAPVKRNLYSAHWFTMNNLLECKCEHVRVFFFL</sequence>
<dbReference type="Proteomes" id="UP000008068">
    <property type="component" value="Unassembled WGS sequence"/>
</dbReference>
<accession>G0P3A8</accession>
<dbReference type="HOGENOM" id="CLU_1929425_0_0_1"/>
<gene>
    <name evidence="1" type="ORF">CAEBREN_09024</name>
</gene>
<reference evidence="2" key="1">
    <citation type="submission" date="2011-07" db="EMBL/GenBank/DDBJ databases">
        <authorList>
            <consortium name="Caenorhabditis brenneri Sequencing and Analysis Consortium"/>
            <person name="Wilson R.K."/>
        </authorList>
    </citation>
    <scope>NUCLEOTIDE SEQUENCE [LARGE SCALE GENOMIC DNA]</scope>
    <source>
        <strain evidence="2">PB2801</strain>
    </source>
</reference>
<evidence type="ECO:0000313" key="2">
    <source>
        <dbReference type="Proteomes" id="UP000008068"/>
    </source>
</evidence>
<dbReference type="AlphaFoldDB" id="G0P3A8"/>
<dbReference type="EMBL" id="GL380039">
    <property type="protein sequence ID" value="EGT43882.1"/>
    <property type="molecule type" value="Genomic_DNA"/>
</dbReference>
<protein>
    <submittedName>
        <fullName evidence="1">Uncharacterized protein</fullName>
    </submittedName>
</protein>
<name>G0P3A8_CAEBE</name>
<keyword evidence="2" id="KW-1185">Reference proteome</keyword>
<dbReference type="InParanoid" id="G0P3A8"/>
<proteinExistence type="predicted"/>
<organism evidence="2">
    <name type="scientific">Caenorhabditis brenneri</name>
    <name type="common">Nematode worm</name>
    <dbReference type="NCBI Taxonomy" id="135651"/>
    <lineage>
        <taxon>Eukaryota</taxon>
        <taxon>Metazoa</taxon>
        <taxon>Ecdysozoa</taxon>
        <taxon>Nematoda</taxon>
        <taxon>Chromadorea</taxon>
        <taxon>Rhabditida</taxon>
        <taxon>Rhabditina</taxon>
        <taxon>Rhabditomorpha</taxon>
        <taxon>Rhabditoidea</taxon>
        <taxon>Rhabditidae</taxon>
        <taxon>Peloderinae</taxon>
        <taxon>Caenorhabditis</taxon>
    </lineage>
</organism>
<evidence type="ECO:0000313" key="1">
    <source>
        <dbReference type="EMBL" id="EGT43882.1"/>
    </source>
</evidence>